<evidence type="ECO:0000259" key="4">
    <source>
        <dbReference type="Pfam" id="PF08386"/>
    </source>
</evidence>
<accession>A0A9P4JW17</accession>
<organism evidence="5 6">
    <name type="scientific">Delitschia confertaspora ATCC 74209</name>
    <dbReference type="NCBI Taxonomy" id="1513339"/>
    <lineage>
        <taxon>Eukaryota</taxon>
        <taxon>Fungi</taxon>
        <taxon>Dikarya</taxon>
        <taxon>Ascomycota</taxon>
        <taxon>Pezizomycotina</taxon>
        <taxon>Dothideomycetes</taxon>
        <taxon>Pleosporomycetidae</taxon>
        <taxon>Pleosporales</taxon>
        <taxon>Delitschiaceae</taxon>
        <taxon>Delitschia</taxon>
    </lineage>
</organism>
<feature type="transmembrane region" description="Helical" evidence="3">
    <location>
        <begin position="30"/>
        <end position="49"/>
    </location>
</feature>
<dbReference type="Pfam" id="PF08386">
    <property type="entry name" value="Abhydrolase_4"/>
    <property type="match status" value="1"/>
</dbReference>
<evidence type="ECO:0000256" key="3">
    <source>
        <dbReference type="SAM" id="Phobius"/>
    </source>
</evidence>
<dbReference type="EMBL" id="ML993875">
    <property type="protein sequence ID" value="KAF2204477.1"/>
    <property type="molecule type" value="Genomic_DNA"/>
</dbReference>
<evidence type="ECO:0000313" key="5">
    <source>
        <dbReference type="EMBL" id="KAF2204477.1"/>
    </source>
</evidence>
<reference evidence="5" key="1">
    <citation type="journal article" date="2020" name="Stud. Mycol.">
        <title>101 Dothideomycetes genomes: a test case for predicting lifestyles and emergence of pathogens.</title>
        <authorList>
            <person name="Haridas S."/>
            <person name="Albert R."/>
            <person name="Binder M."/>
            <person name="Bloem J."/>
            <person name="Labutti K."/>
            <person name="Salamov A."/>
            <person name="Andreopoulos B."/>
            <person name="Baker S."/>
            <person name="Barry K."/>
            <person name="Bills G."/>
            <person name="Bluhm B."/>
            <person name="Cannon C."/>
            <person name="Castanera R."/>
            <person name="Culley D."/>
            <person name="Daum C."/>
            <person name="Ezra D."/>
            <person name="Gonzalez J."/>
            <person name="Henrissat B."/>
            <person name="Kuo A."/>
            <person name="Liang C."/>
            <person name="Lipzen A."/>
            <person name="Lutzoni F."/>
            <person name="Magnuson J."/>
            <person name="Mondo S."/>
            <person name="Nolan M."/>
            <person name="Ohm R."/>
            <person name="Pangilinan J."/>
            <person name="Park H.-J."/>
            <person name="Ramirez L."/>
            <person name="Alfaro M."/>
            <person name="Sun H."/>
            <person name="Tritt A."/>
            <person name="Yoshinaga Y."/>
            <person name="Zwiers L.-H."/>
            <person name="Turgeon B."/>
            <person name="Goodwin S."/>
            <person name="Spatafora J."/>
            <person name="Crous P."/>
            <person name="Grigoriev I."/>
        </authorList>
    </citation>
    <scope>NUCLEOTIDE SEQUENCE</scope>
    <source>
        <strain evidence="5">ATCC 74209</strain>
    </source>
</reference>
<feature type="domain" description="Peptidase S33 tripeptidyl aminopeptidase-like C-terminal" evidence="4">
    <location>
        <begin position="531"/>
        <end position="634"/>
    </location>
</feature>
<gene>
    <name evidence="5" type="ORF">GQ43DRAFT_428940</name>
</gene>
<proteinExistence type="inferred from homology"/>
<dbReference type="PANTHER" id="PTHR43248:SF25">
    <property type="entry name" value="AB HYDROLASE-1 DOMAIN-CONTAINING PROTEIN-RELATED"/>
    <property type="match status" value="1"/>
</dbReference>
<protein>
    <recommendedName>
        <fullName evidence="4">Peptidase S33 tripeptidyl aminopeptidase-like C-terminal domain-containing protein</fullName>
    </recommendedName>
</protein>
<dbReference type="Proteomes" id="UP000799536">
    <property type="component" value="Unassembled WGS sequence"/>
</dbReference>
<keyword evidence="3" id="KW-0812">Transmembrane</keyword>
<sequence length="680" mass="74640">MKGFSNTHETSALSPGKSTPITTQRGFRPVVFVLILLVNFYIIYLSVLGSSAPEDSLDRLFEDDPGNTIQKDKDENFKWSSIKASEHLIFASCFGEFECAKLKLPLDYFNGTYPDRSISLALVKVPAKVPVTDPRYAGPVLVNPGGPGGSGTFLAKVIGKQLQTVVDSAENPNSMVTWAEKNTSSAKYFDIIGFDPRGVGETQPVATCMQDDPSNWSWMLREDSEGILGSSDAALGRLWSMNHAFGVSCLKAMEREDGPDIKQYLSTAYVARDMLELIEKHAEYVAKRSTEMVPEKSVRNGRGTAHCTRPSASAYTPGEAKLQFWGFSYGTFIGSTFAAMFPSRVGRLVLDGVVDSDEYLQHLGNNSIQDAEKVMKSFYTYCARVGFLGCRLAHPDPSPSAIEARVQGILQSLYHNPLPVSSSNGPDIVTFSDLKKEMFRALYFPGESFAPLTQLLWKLETGNGTEFAQNLRPYHVYSCPLPNGNSSTPPTPPVPSQVPMTAILCSDGDNISNTSISTFSQRLAHLQSISPTSGAIWAMHTLKCASWPIRAKYRYRGPFTGIKPANPILWIGNTADPVTPLANARKMSKGFERSRVLVEDVSGHCSISSPGACTWAYVRGYFQWGRLPEEGTVCTMEDGEMGAEEVEKIKSAKQKAGRYLRENLEFFGVAEAPRRMGLGL</sequence>
<keyword evidence="3" id="KW-0472">Membrane</keyword>
<dbReference type="OrthoDB" id="425534at2759"/>
<dbReference type="InterPro" id="IPR029058">
    <property type="entry name" value="AB_hydrolase_fold"/>
</dbReference>
<evidence type="ECO:0000256" key="2">
    <source>
        <dbReference type="ARBA" id="ARBA00022801"/>
    </source>
</evidence>
<dbReference type="InterPro" id="IPR051601">
    <property type="entry name" value="Serine_prot/Carboxylest_S33"/>
</dbReference>
<dbReference type="PANTHER" id="PTHR43248">
    <property type="entry name" value="2-SUCCINYL-6-HYDROXY-2,4-CYCLOHEXADIENE-1-CARBOXYLATE SYNTHASE"/>
    <property type="match status" value="1"/>
</dbReference>
<evidence type="ECO:0000256" key="1">
    <source>
        <dbReference type="ARBA" id="ARBA00010088"/>
    </source>
</evidence>
<evidence type="ECO:0000313" key="6">
    <source>
        <dbReference type="Proteomes" id="UP000799536"/>
    </source>
</evidence>
<keyword evidence="6" id="KW-1185">Reference proteome</keyword>
<name>A0A9P4JW17_9PLEO</name>
<comment type="similarity">
    <text evidence="1">Belongs to the peptidase S33 family.</text>
</comment>
<keyword evidence="2" id="KW-0378">Hydrolase</keyword>
<dbReference type="Gene3D" id="3.40.50.1820">
    <property type="entry name" value="alpha/beta hydrolase"/>
    <property type="match status" value="1"/>
</dbReference>
<comment type="caution">
    <text evidence="5">The sequence shown here is derived from an EMBL/GenBank/DDBJ whole genome shotgun (WGS) entry which is preliminary data.</text>
</comment>
<dbReference type="InterPro" id="IPR013595">
    <property type="entry name" value="Pept_S33_TAP-like_C"/>
</dbReference>
<keyword evidence="3" id="KW-1133">Transmembrane helix</keyword>
<dbReference type="AlphaFoldDB" id="A0A9P4JW17"/>
<dbReference type="SUPFAM" id="SSF53474">
    <property type="entry name" value="alpha/beta-Hydrolases"/>
    <property type="match status" value="1"/>
</dbReference>
<dbReference type="GO" id="GO:0016787">
    <property type="term" value="F:hydrolase activity"/>
    <property type="evidence" value="ECO:0007669"/>
    <property type="project" value="UniProtKB-KW"/>
</dbReference>